<sequence length="60" mass="6397">DSSIPTLSDKLTLLTLHQLFTKDSPAASIQSSQAPHHSSTPTKHAVPPVPVPVQHLLPVK</sequence>
<evidence type="ECO:0008006" key="4">
    <source>
        <dbReference type="Google" id="ProtNLM"/>
    </source>
</evidence>
<accession>A0ABU7EK41</accession>
<feature type="region of interest" description="Disordered" evidence="1">
    <location>
        <begin position="25"/>
        <end position="60"/>
    </location>
</feature>
<evidence type="ECO:0000313" key="2">
    <source>
        <dbReference type="EMBL" id="MED6287426.1"/>
    </source>
</evidence>
<name>A0ABU7EK41_9TELE</name>
<comment type="caution">
    <text evidence="2">The sequence shown here is derived from an EMBL/GenBank/DDBJ whole genome shotgun (WGS) entry which is preliminary data.</text>
</comment>
<feature type="compositionally biased region" description="Low complexity" evidence="1">
    <location>
        <begin position="25"/>
        <end position="39"/>
    </location>
</feature>
<reference evidence="2 3" key="1">
    <citation type="submission" date="2021-06" db="EMBL/GenBank/DDBJ databases">
        <authorList>
            <person name="Palmer J.M."/>
        </authorList>
    </citation>
    <scope>NUCLEOTIDE SEQUENCE [LARGE SCALE GENOMIC DNA]</scope>
    <source>
        <strain evidence="2 3">CL_MEX2019</strain>
        <tissue evidence="2">Muscle</tissue>
    </source>
</reference>
<evidence type="ECO:0000256" key="1">
    <source>
        <dbReference type="SAM" id="MobiDB-lite"/>
    </source>
</evidence>
<protein>
    <recommendedName>
        <fullName evidence="4">WW domain containing adaptor with coiled-coil</fullName>
    </recommendedName>
</protein>
<keyword evidence="3" id="KW-1185">Reference proteome</keyword>
<feature type="non-terminal residue" evidence="2">
    <location>
        <position position="1"/>
    </location>
</feature>
<evidence type="ECO:0000313" key="3">
    <source>
        <dbReference type="Proteomes" id="UP001352852"/>
    </source>
</evidence>
<dbReference type="Proteomes" id="UP001352852">
    <property type="component" value="Unassembled WGS sequence"/>
</dbReference>
<gene>
    <name evidence="2" type="ORF">CHARACLAT_016285</name>
</gene>
<dbReference type="EMBL" id="JAHUTJ010058688">
    <property type="protein sequence ID" value="MED6287426.1"/>
    <property type="molecule type" value="Genomic_DNA"/>
</dbReference>
<proteinExistence type="predicted"/>
<organism evidence="2 3">
    <name type="scientific">Characodon lateralis</name>
    <dbReference type="NCBI Taxonomy" id="208331"/>
    <lineage>
        <taxon>Eukaryota</taxon>
        <taxon>Metazoa</taxon>
        <taxon>Chordata</taxon>
        <taxon>Craniata</taxon>
        <taxon>Vertebrata</taxon>
        <taxon>Euteleostomi</taxon>
        <taxon>Actinopterygii</taxon>
        <taxon>Neopterygii</taxon>
        <taxon>Teleostei</taxon>
        <taxon>Neoteleostei</taxon>
        <taxon>Acanthomorphata</taxon>
        <taxon>Ovalentaria</taxon>
        <taxon>Atherinomorphae</taxon>
        <taxon>Cyprinodontiformes</taxon>
        <taxon>Goodeidae</taxon>
        <taxon>Characodon</taxon>
    </lineage>
</organism>